<dbReference type="InterPro" id="IPR003598">
    <property type="entry name" value="Ig_sub2"/>
</dbReference>
<dbReference type="SMART" id="SM00409">
    <property type="entry name" value="IG"/>
    <property type="match status" value="2"/>
</dbReference>
<evidence type="ECO:0000259" key="2">
    <source>
        <dbReference type="PROSITE" id="PS50835"/>
    </source>
</evidence>
<dbReference type="PANTHER" id="PTHR23279:SF37">
    <property type="entry name" value="DEFECTIVE PROBOSCIS EXTENSION RESPONSE 13, ISOFORM B"/>
    <property type="match status" value="1"/>
</dbReference>
<dbReference type="PANTHER" id="PTHR23279">
    <property type="entry name" value="DEFECTIVE PROBOSCIS EXTENSION RESPONSE DPR -RELATED"/>
    <property type="match status" value="1"/>
</dbReference>
<dbReference type="InterPro" id="IPR003599">
    <property type="entry name" value="Ig_sub"/>
</dbReference>
<dbReference type="AlphaFoldDB" id="A0A482WDV1"/>
<dbReference type="InterPro" id="IPR036179">
    <property type="entry name" value="Ig-like_dom_sf"/>
</dbReference>
<gene>
    <name evidence="3" type="ORF">BDFB_003372</name>
</gene>
<accession>A0A482WDV1</accession>
<keyword evidence="1" id="KW-1133">Transmembrane helix</keyword>
<sequence>MIPDRRVDVAPTSTTENPKFRIFKTENNVNQTAQCGSTAELECQVASDNASVNVTWRKVGVGVLTRNNKTLVDDKRFLAKTKYGNVSSKFIVSFVFISFLQYWVLRIRYTQKGDEGFYECRIDGDLEGSILVNLTLQRAWAVINDAGINNTKEVKAGAVLRLSCYIENNVQGEKPLYIFWYKDDRVINYDLTDGSSIREGSQGSELIFPSAKPSDAGNYSCVPSNADQASIFVSVKGQVDQPH</sequence>
<proteinExistence type="predicted"/>
<comment type="caution">
    <text evidence="3">The sequence shown here is derived from an EMBL/GenBank/DDBJ whole genome shotgun (WGS) entry which is preliminary data.</text>
</comment>
<keyword evidence="4" id="KW-1185">Reference proteome</keyword>
<keyword evidence="1" id="KW-0812">Transmembrane</keyword>
<dbReference type="STRING" id="1661398.A0A482WDV1"/>
<feature type="transmembrane region" description="Helical" evidence="1">
    <location>
        <begin position="86"/>
        <end position="105"/>
    </location>
</feature>
<dbReference type="InterPro" id="IPR037448">
    <property type="entry name" value="Zig-8"/>
</dbReference>
<dbReference type="Pfam" id="PF13927">
    <property type="entry name" value="Ig_3"/>
    <property type="match status" value="1"/>
</dbReference>
<dbReference type="GO" id="GO:0050808">
    <property type="term" value="P:synapse organization"/>
    <property type="evidence" value="ECO:0007669"/>
    <property type="project" value="TreeGrafter"/>
</dbReference>
<evidence type="ECO:0000313" key="3">
    <source>
        <dbReference type="EMBL" id="RZC43027.1"/>
    </source>
</evidence>
<dbReference type="Gene3D" id="2.60.40.10">
    <property type="entry name" value="Immunoglobulins"/>
    <property type="match status" value="2"/>
</dbReference>
<organism evidence="3 4">
    <name type="scientific">Asbolus verrucosus</name>
    <name type="common">Desert ironclad beetle</name>
    <dbReference type="NCBI Taxonomy" id="1661398"/>
    <lineage>
        <taxon>Eukaryota</taxon>
        <taxon>Metazoa</taxon>
        <taxon>Ecdysozoa</taxon>
        <taxon>Arthropoda</taxon>
        <taxon>Hexapoda</taxon>
        <taxon>Insecta</taxon>
        <taxon>Pterygota</taxon>
        <taxon>Neoptera</taxon>
        <taxon>Endopterygota</taxon>
        <taxon>Coleoptera</taxon>
        <taxon>Polyphaga</taxon>
        <taxon>Cucujiformia</taxon>
        <taxon>Tenebrionidae</taxon>
        <taxon>Pimeliinae</taxon>
        <taxon>Asbolus</taxon>
    </lineage>
</organism>
<dbReference type="InterPro" id="IPR013783">
    <property type="entry name" value="Ig-like_fold"/>
</dbReference>
<dbReference type="GO" id="GO:0032589">
    <property type="term" value="C:neuron projection membrane"/>
    <property type="evidence" value="ECO:0007669"/>
    <property type="project" value="TreeGrafter"/>
</dbReference>
<dbReference type="SMART" id="SM00408">
    <property type="entry name" value="IGc2"/>
    <property type="match status" value="2"/>
</dbReference>
<dbReference type="EMBL" id="QDEB01002607">
    <property type="protein sequence ID" value="RZC43027.1"/>
    <property type="molecule type" value="Genomic_DNA"/>
</dbReference>
<dbReference type="Proteomes" id="UP000292052">
    <property type="component" value="Unassembled WGS sequence"/>
</dbReference>
<name>A0A482WDV1_ASBVE</name>
<dbReference type="SUPFAM" id="SSF48726">
    <property type="entry name" value="Immunoglobulin"/>
    <property type="match status" value="2"/>
</dbReference>
<keyword evidence="1" id="KW-0472">Membrane</keyword>
<feature type="domain" description="Ig-like" evidence="2">
    <location>
        <begin position="153"/>
        <end position="232"/>
    </location>
</feature>
<evidence type="ECO:0000313" key="4">
    <source>
        <dbReference type="Proteomes" id="UP000292052"/>
    </source>
</evidence>
<feature type="domain" description="Ig-like" evidence="2">
    <location>
        <begin position="18"/>
        <end position="137"/>
    </location>
</feature>
<reference evidence="3 4" key="1">
    <citation type="submission" date="2017-03" db="EMBL/GenBank/DDBJ databases">
        <title>Genome of the blue death feigning beetle - Asbolus verrucosus.</title>
        <authorList>
            <person name="Rider S.D."/>
        </authorList>
    </citation>
    <scope>NUCLEOTIDE SEQUENCE [LARGE SCALE GENOMIC DNA]</scope>
    <source>
        <strain evidence="3">Butters</strain>
        <tissue evidence="3">Head and leg muscle</tissue>
    </source>
</reference>
<dbReference type="OrthoDB" id="190835at2759"/>
<dbReference type="CDD" id="cd00096">
    <property type="entry name" value="Ig"/>
    <property type="match status" value="1"/>
</dbReference>
<dbReference type="InterPro" id="IPR007110">
    <property type="entry name" value="Ig-like_dom"/>
</dbReference>
<protein>
    <submittedName>
        <fullName evidence="3">Junctional adhesion molecule B</fullName>
    </submittedName>
</protein>
<evidence type="ECO:0000256" key="1">
    <source>
        <dbReference type="SAM" id="Phobius"/>
    </source>
</evidence>
<dbReference type="PROSITE" id="PS50835">
    <property type="entry name" value="IG_LIKE"/>
    <property type="match status" value="2"/>
</dbReference>